<evidence type="ECO:0000313" key="1">
    <source>
        <dbReference type="EMBL" id="KAG6519157.1"/>
    </source>
</evidence>
<reference evidence="1 2" key="1">
    <citation type="submission" date="2020-08" db="EMBL/GenBank/DDBJ databases">
        <title>Plant Genome Project.</title>
        <authorList>
            <person name="Zhang R.-G."/>
        </authorList>
    </citation>
    <scope>NUCLEOTIDE SEQUENCE [LARGE SCALE GENOMIC DNA]</scope>
    <source>
        <tissue evidence="1">Rhizome</tissue>
    </source>
</reference>
<gene>
    <name evidence="1" type="ORF">ZIOFF_022646</name>
</gene>
<dbReference type="AlphaFoldDB" id="A0A8J5HDI9"/>
<dbReference type="EMBL" id="JACMSC010000006">
    <property type="protein sequence ID" value="KAG6519157.1"/>
    <property type="molecule type" value="Genomic_DNA"/>
</dbReference>
<keyword evidence="2" id="KW-1185">Reference proteome</keyword>
<comment type="caution">
    <text evidence="1">The sequence shown here is derived from an EMBL/GenBank/DDBJ whole genome shotgun (WGS) entry which is preliminary data.</text>
</comment>
<proteinExistence type="predicted"/>
<accession>A0A8J5HDI9</accession>
<organism evidence="1 2">
    <name type="scientific">Zingiber officinale</name>
    <name type="common">Ginger</name>
    <name type="synonym">Amomum zingiber</name>
    <dbReference type="NCBI Taxonomy" id="94328"/>
    <lineage>
        <taxon>Eukaryota</taxon>
        <taxon>Viridiplantae</taxon>
        <taxon>Streptophyta</taxon>
        <taxon>Embryophyta</taxon>
        <taxon>Tracheophyta</taxon>
        <taxon>Spermatophyta</taxon>
        <taxon>Magnoliopsida</taxon>
        <taxon>Liliopsida</taxon>
        <taxon>Zingiberales</taxon>
        <taxon>Zingiberaceae</taxon>
        <taxon>Zingiber</taxon>
    </lineage>
</organism>
<dbReference type="Proteomes" id="UP000734854">
    <property type="component" value="Unassembled WGS sequence"/>
</dbReference>
<evidence type="ECO:0000313" key="2">
    <source>
        <dbReference type="Proteomes" id="UP000734854"/>
    </source>
</evidence>
<protein>
    <submittedName>
        <fullName evidence="1">Uncharacterized protein</fullName>
    </submittedName>
</protein>
<sequence length="113" mass="12547">MTMDTRVMDSAVADLMSATCSSVVETYLWVSKRFRGTLFWGTGLDFGRRVAMACGEDNDMSLAKVLYNNDVPLLVDSSFSRNAALVDLDEEVVFEEVDLTGFDPLSSPIMYPE</sequence>
<name>A0A8J5HDI9_ZINOF</name>